<feature type="transmembrane region" description="Helical" evidence="8">
    <location>
        <begin position="288"/>
        <end position="308"/>
    </location>
</feature>
<dbReference type="GO" id="GO:0006605">
    <property type="term" value="P:protein targeting"/>
    <property type="evidence" value="ECO:0007669"/>
    <property type="project" value="UniProtKB-UniRule"/>
</dbReference>
<feature type="transmembrane region" description="Helical" evidence="8">
    <location>
        <begin position="336"/>
        <end position="361"/>
    </location>
</feature>
<keyword evidence="6 8" id="KW-0811">Translocation</keyword>
<protein>
    <recommendedName>
        <fullName evidence="8 9">Accessory Sec system protein translocase subunit SecY2</fullName>
    </recommendedName>
</protein>
<keyword evidence="4 8" id="KW-0653">Protein transport</keyword>
<evidence type="ECO:0000256" key="2">
    <source>
        <dbReference type="ARBA" id="ARBA00022475"/>
    </source>
</evidence>
<keyword evidence="1 8" id="KW-0813">Transport</keyword>
<accession>A0A0Z8K4D9</accession>
<dbReference type="GO" id="GO:0065002">
    <property type="term" value="P:intracellular protein transmembrane transport"/>
    <property type="evidence" value="ECO:0007669"/>
    <property type="project" value="UniProtKB-UniRule"/>
</dbReference>
<evidence type="ECO:0000256" key="1">
    <source>
        <dbReference type="ARBA" id="ARBA00022448"/>
    </source>
</evidence>
<feature type="transmembrane region" description="Helical" evidence="8">
    <location>
        <begin position="247"/>
        <end position="268"/>
    </location>
</feature>
<comment type="similarity">
    <text evidence="8">Belongs to the SecY/SEC61-alpha family. SecY2 subfamily.</text>
</comment>
<sequence length="409" mass="45446">MKRLFLKHPIINQIAVSSLIIMIFLAGRYIPVPLVELAPYLSDLDLSSLPWYQIPSSSLTVFSIFALGLGPWMYATILISLFSIGSKQVAVSPRVSELRKNSLMFVLALIQGLGVAITLNYGESVKASIIDDIFFVSLVMIAGAYVVSWFANMNTAYGLGGTSLIILINIIVGQFTTFPLFFELFQSGLALVGFLLLGWIVFSLYLSVVLDQAEYRIPIQRIAIKSDLMKEAYMPIKLNIAGGMPFMYAYTLLAFPQYIFLLLSFLFPKYGPFFQVLGSYFVLTRWEGIVFFLAILALLTVAFSFTTINPTDKSKEMRKSGDYIPFVRPGQPTKDYLTAIVLRIATINAIFLMCMAGIPMLASLGNPDIQPVAGLPGIIMMVVGIVLTTIKEVRVARLKKRYSSLFTIE</sequence>
<reference evidence="10 11" key="1">
    <citation type="submission" date="2016-02" db="EMBL/GenBank/DDBJ databases">
        <authorList>
            <consortium name="Pathogen Informatics"/>
        </authorList>
    </citation>
    <scope>NUCLEOTIDE SEQUENCE [LARGE SCALE GENOMIC DNA]</scope>
    <source>
        <strain evidence="10 11">LSS64</strain>
    </source>
</reference>
<dbReference type="InterPro" id="IPR014269">
    <property type="entry name" value="SecY2"/>
</dbReference>
<dbReference type="InterPro" id="IPR023201">
    <property type="entry name" value="SecY_dom_sf"/>
</dbReference>
<feature type="transmembrane region" description="Helical" evidence="8">
    <location>
        <begin position="12"/>
        <end position="30"/>
    </location>
</feature>
<evidence type="ECO:0000256" key="8">
    <source>
        <dbReference type="HAMAP-Rule" id="MF_01466"/>
    </source>
</evidence>
<keyword evidence="2 8" id="KW-1003">Cell membrane</keyword>
<dbReference type="InterPro" id="IPR002208">
    <property type="entry name" value="SecY/SEC61-alpha"/>
</dbReference>
<dbReference type="GO" id="GO:0005886">
    <property type="term" value="C:plasma membrane"/>
    <property type="evidence" value="ECO:0007669"/>
    <property type="project" value="UniProtKB-SubCell"/>
</dbReference>
<keyword evidence="3 8" id="KW-0812">Transmembrane</keyword>
<feature type="transmembrane region" description="Helical" evidence="8">
    <location>
        <begin position="164"/>
        <end position="182"/>
    </location>
</feature>
<dbReference type="EMBL" id="FIHM01000006">
    <property type="protein sequence ID" value="CYV19916.1"/>
    <property type="molecule type" value="Genomic_DNA"/>
</dbReference>
<feature type="transmembrane region" description="Helical" evidence="8">
    <location>
        <begin position="133"/>
        <end position="152"/>
    </location>
</feature>
<evidence type="ECO:0000313" key="10">
    <source>
        <dbReference type="EMBL" id="CYV19916.1"/>
    </source>
</evidence>
<proteinExistence type="inferred from homology"/>
<gene>
    <name evidence="10" type="primary">secY_1</name>
    <name evidence="8" type="synonym">secY2</name>
    <name evidence="10" type="ORF">ERS132426_00508</name>
</gene>
<feature type="transmembrane region" description="Helical" evidence="8">
    <location>
        <begin position="373"/>
        <end position="390"/>
    </location>
</feature>
<dbReference type="PIRSF" id="PIRSF004557">
    <property type="entry name" value="SecY"/>
    <property type="match status" value="1"/>
</dbReference>
<comment type="subcellular location">
    <subcellularLocation>
        <location evidence="8">Cell membrane</location>
        <topology evidence="8">Multi-pass membrane protein</topology>
    </subcellularLocation>
</comment>
<dbReference type="Gene3D" id="1.10.3370.10">
    <property type="entry name" value="SecY subunit domain"/>
    <property type="match status" value="1"/>
</dbReference>
<name>A0A0Z8K4D9_STRSU</name>
<evidence type="ECO:0000256" key="9">
    <source>
        <dbReference type="NCBIfam" id="TIGR02920"/>
    </source>
</evidence>
<feature type="transmembrane region" description="Helical" evidence="8">
    <location>
        <begin position="103"/>
        <end position="121"/>
    </location>
</feature>
<evidence type="ECO:0000256" key="5">
    <source>
        <dbReference type="ARBA" id="ARBA00022989"/>
    </source>
</evidence>
<feature type="transmembrane region" description="Helical" evidence="8">
    <location>
        <begin position="59"/>
        <end position="82"/>
    </location>
</feature>
<dbReference type="Pfam" id="PF00344">
    <property type="entry name" value="SecY"/>
    <property type="match status" value="1"/>
</dbReference>
<evidence type="ECO:0000313" key="11">
    <source>
        <dbReference type="Proteomes" id="UP000074850"/>
    </source>
</evidence>
<dbReference type="HAMAP" id="MF_01466">
    <property type="entry name" value="SecY2"/>
    <property type="match status" value="1"/>
</dbReference>
<dbReference type="PRINTS" id="PR00303">
    <property type="entry name" value="SECYTRNLCASE"/>
</dbReference>
<dbReference type="SUPFAM" id="SSF103491">
    <property type="entry name" value="Preprotein translocase SecY subunit"/>
    <property type="match status" value="1"/>
</dbReference>
<comment type="function">
    <text evidence="8">Part of the accessory SecA2/SecY2 system specifically required for export of possible cell wall proteins. The central subunit of a protein translocation channel.</text>
</comment>
<evidence type="ECO:0000256" key="4">
    <source>
        <dbReference type="ARBA" id="ARBA00022927"/>
    </source>
</evidence>
<dbReference type="AlphaFoldDB" id="A0A0Z8K4D9"/>
<evidence type="ECO:0000256" key="7">
    <source>
        <dbReference type="ARBA" id="ARBA00023136"/>
    </source>
</evidence>
<organism evidence="10 11">
    <name type="scientific">Streptococcus suis</name>
    <dbReference type="NCBI Taxonomy" id="1307"/>
    <lineage>
        <taxon>Bacteria</taxon>
        <taxon>Bacillati</taxon>
        <taxon>Bacillota</taxon>
        <taxon>Bacilli</taxon>
        <taxon>Lactobacillales</taxon>
        <taxon>Streptococcaceae</taxon>
        <taxon>Streptococcus</taxon>
    </lineage>
</organism>
<evidence type="ECO:0000256" key="3">
    <source>
        <dbReference type="ARBA" id="ARBA00022692"/>
    </source>
</evidence>
<evidence type="ECO:0000256" key="6">
    <source>
        <dbReference type="ARBA" id="ARBA00023010"/>
    </source>
</evidence>
<dbReference type="PANTHER" id="PTHR10906">
    <property type="entry name" value="SECY/SEC61-ALPHA FAMILY MEMBER"/>
    <property type="match status" value="1"/>
</dbReference>
<keyword evidence="5 8" id="KW-1133">Transmembrane helix</keyword>
<dbReference type="RefSeq" id="WP_052805298.1">
    <property type="nucleotide sequence ID" value="NZ_CEDT01000025.1"/>
</dbReference>
<dbReference type="NCBIfam" id="TIGR02920">
    <property type="entry name" value="acc_sec_Y2"/>
    <property type="match status" value="1"/>
</dbReference>
<comment type="subunit">
    <text evidence="8">Component of the accessory SecA2/SecY2 protein translocase complex required to export cell wall proteins. May form heterotrimers with SecE and SecG subunits.</text>
</comment>
<keyword evidence="7 8" id="KW-0472">Membrane</keyword>
<dbReference type="Proteomes" id="UP000074850">
    <property type="component" value="Unassembled WGS sequence"/>
</dbReference>
<feature type="transmembrane region" description="Helical" evidence="8">
    <location>
        <begin position="188"/>
        <end position="210"/>
    </location>
</feature>